<protein>
    <submittedName>
        <fullName evidence="1">Uncharacterized protein</fullName>
    </submittedName>
</protein>
<dbReference type="Proteomes" id="UP000628448">
    <property type="component" value="Unassembled WGS sequence"/>
</dbReference>
<dbReference type="AlphaFoldDB" id="A0A931EAR6"/>
<sequence length="564" mass="60610">MSINQSNLSSSKYGYDIVVATTQDSINATMKQYYSDINGSKSTHPLPVITKYYGINASNAFYEMTEAEVLASSSGTDPFSVATYNISGTGSVPTDVNNFAKSPFAYGFKAQIGIPAGLLPAPDIVTLNPGLQSVTYNIYCATFQVVQTNFGRLGNYLGITNESQPASDPWMFTSSIPLKTITDETNLPPSVMAYTKTLNGAFSVQQLLLDLDNAVPLTIPTISGIEPTDPVYIALQTEFIGLYLASLKAYQQPVLNYAVTVPDLAPSTFNIKKLDMYADGAVDSTGTLIPNPTTDQQSLCTLNYLCSTNASASIIGNQFNWNWFDDYTQLSNYHGVVAVNKSLLVNYYKDILTPLISKNCYSSSVTCSLTGSLYSSGLAGNQAPTVTLNDTGSTVLTFSYNSSAADSAGANGDIAQMAQNASMNATVEFSNNQIIITQHLIIYVSISYMGSNPASGNIIDKTITDTYTLTVDDHGKMLMTLSSNTTDASKGPSDPGWENLNVAASILNQIQNGVSQMVSTSLTDISITNLQTYVFPGGNSFSFKDVTFSDNQDLISRITYLELT</sequence>
<evidence type="ECO:0000313" key="1">
    <source>
        <dbReference type="EMBL" id="MBG9376921.1"/>
    </source>
</evidence>
<dbReference type="EMBL" id="JADWYR010000001">
    <property type="protein sequence ID" value="MBG9376921.1"/>
    <property type="molecule type" value="Genomic_DNA"/>
</dbReference>
<reference evidence="1" key="1">
    <citation type="submission" date="2020-11" db="EMBL/GenBank/DDBJ databases">
        <title>Bacterial whole genome sequence for Panacibacter sp. DH6.</title>
        <authorList>
            <person name="Le V."/>
            <person name="Ko S."/>
            <person name="Ahn C.-Y."/>
            <person name="Oh H.-M."/>
        </authorList>
    </citation>
    <scope>NUCLEOTIDE SEQUENCE</scope>
    <source>
        <strain evidence="1">DH6</strain>
    </source>
</reference>
<organism evidence="1 2">
    <name type="scientific">Panacibacter microcysteis</name>
    <dbReference type="NCBI Taxonomy" id="2793269"/>
    <lineage>
        <taxon>Bacteria</taxon>
        <taxon>Pseudomonadati</taxon>
        <taxon>Bacteroidota</taxon>
        <taxon>Chitinophagia</taxon>
        <taxon>Chitinophagales</taxon>
        <taxon>Chitinophagaceae</taxon>
        <taxon>Panacibacter</taxon>
    </lineage>
</organism>
<name>A0A931EAR6_9BACT</name>
<comment type="caution">
    <text evidence="1">The sequence shown here is derived from an EMBL/GenBank/DDBJ whole genome shotgun (WGS) entry which is preliminary data.</text>
</comment>
<gene>
    <name evidence="1" type="ORF">I5907_11780</name>
</gene>
<accession>A0A931EAR6</accession>
<evidence type="ECO:0000313" key="2">
    <source>
        <dbReference type="Proteomes" id="UP000628448"/>
    </source>
</evidence>
<proteinExistence type="predicted"/>
<keyword evidence="2" id="KW-1185">Reference proteome</keyword>
<dbReference type="RefSeq" id="WP_196990911.1">
    <property type="nucleotide sequence ID" value="NZ_JADWYR010000001.1"/>
</dbReference>